<proteinExistence type="predicted"/>
<dbReference type="InterPro" id="IPR002731">
    <property type="entry name" value="ATPase_BadF"/>
</dbReference>
<dbReference type="PANTHER" id="PTHR32329">
    <property type="entry name" value="BIFUNCTIONAL PROTEIN [INCLUDES 2-HYDROXYACYL-COA DEHYDRATASE (N-TER) AND ITS ACTIVATOR DOMAIN (C_TERM)-RELATED"/>
    <property type="match status" value="1"/>
</dbReference>
<dbReference type="InterPro" id="IPR018709">
    <property type="entry name" value="CoA_activase_DUF2229"/>
</dbReference>
<comment type="caution">
    <text evidence="4">The sequence shown here is derived from an EMBL/GenBank/DDBJ whole genome shotgun (WGS) entry which is preliminary data.</text>
</comment>
<feature type="domain" description="DUF2229" evidence="3">
    <location>
        <begin position="770"/>
        <end position="1001"/>
    </location>
</feature>
<keyword evidence="1" id="KW-0175">Coiled coil</keyword>
<feature type="coiled-coil region" evidence="1">
    <location>
        <begin position="1111"/>
        <end position="1152"/>
    </location>
</feature>
<feature type="domain" description="ATPase BadF/BadG/BcrA/BcrD type" evidence="2">
    <location>
        <begin position="356"/>
        <end position="616"/>
    </location>
</feature>
<sequence length="1202" mass="132636">MGRQIQEPVVVGIDVGSTTVKAVVLDPQTLEILWSDYQRHQTKQPEKVLELLETIEASFPASPRDSWRVFMTGSGAAPLCPGLGAKFVQEVNAVTLAVENLHPDVGSVIELGGQDAKIIIFQRDEKTGDKTAAPSMNDKCASGTGATIDKCMIKVGLPSTEVVKIHFDDSKLHHVAAKCGVFAETDIVNLVKSGIPSTEILCSLADAIVLQNLSVLTRGSTLKHKVLLLGGPNTYLPFLQECWRKRIPETWDERGYSWPKDRPVEETIFVPENSQYYAAFGACVYGLKEAPEVGLYAGKAGLIEYMTNGRKARLGESAGPPLVKTRDEVDEFRKLYSIPRFTPMKLAPGQVVRGVIGLDGGSTSSKAVLIDEDGSIVCKAYQLSKGNPIQDAKELLSQLRQYVLDQGATLEVLGFGGTGYAADVLQECMRADVNIVETVAHMMSAVKFFGDVDVICDIGGQDIKVLFMKNGDIANFRLSNSCSAGNGMLLQAMADQFGLKVTDYADTAFGAELAPKFSYGCAVFLDTDRVNFQKEGFSKEELLAGLAQVLPKNVWQYVVQIPRLAALGTRYVLQGGTQYNLAAVKAQVDYIKERVPGAEVFVHPHTGEAGALGAAFETLRVVKRKGQSTFIGIDAAIALEYTTKNDEETVCHFCPNECKRTFIDTKRPDGTTSRYISGFSCEKGTVESEQAMLALVAERKKIAKQFPNLVDYESKLAFRHFYATAPLPEDGAPVKDTVVKKGFLGIRRVETTRPFRRSGIEVRERLRRVRIGIPRVLNIYSTGPYYRAYFEALGVPKQNVVFSDATSEEMWVEGGKYGSIDPCFPSKVAQAHIHNLLFHHHSDEKKLHYIFFPILTHVPSFGEGVMDKTSCPIVAGVPDVMKAAFTKEVDFFKTRGIEYLDPALTFSEMTLTARRMFETWGPRLGITEDESDHAHREGMRALSQFERDLQDKGRAILETVESENRVAILMIGRPYHSDPGLNHGIPEEFQVLGYPILSVRSVPRDMEYLARYFKDEIATGQHPLDINDVWPENYSANSAQKVWAAKFAARHPNVVLLDLSSFKCGHDAPTYGIIDSIVSSSATPYAALHDIDANKPGGSIKIRVKTYAHSLKLHEEALEDAAKKKAQLVQRIEEKRLELLQLKRDQQAARKITDPALEREIAALAEKVRSYVAPVSPPEAQKTGLVQLKKKQSDGTVVPLEA</sequence>
<feature type="domain" description="ATPase BadF/BadG/BcrA/BcrD type" evidence="2">
    <location>
        <begin position="11"/>
        <end position="232"/>
    </location>
</feature>
<dbReference type="SUPFAM" id="SSF53067">
    <property type="entry name" value="Actin-like ATPase domain"/>
    <property type="match status" value="2"/>
</dbReference>
<dbReference type="EMBL" id="JAQNDK010000001">
    <property type="protein sequence ID" value="MDC0678383.1"/>
    <property type="molecule type" value="Genomic_DNA"/>
</dbReference>
<gene>
    <name evidence="4" type="ORF">POL72_11625</name>
</gene>
<dbReference type="RefSeq" id="WP_272095194.1">
    <property type="nucleotide sequence ID" value="NZ_JAQNDK010000001.1"/>
</dbReference>
<dbReference type="Pfam" id="PF01869">
    <property type="entry name" value="BcrAD_BadFG"/>
    <property type="match status" value="2"/>
</dbReference>
<evidence type="ECO:0000259" key="2">
    <source>
        <dbReference type="Pfam" id="PF01869"/>
    </source>
</evidence>
<evidence type="ECO:0000313" key="5">
    <source>
        <dbReference type="Proteomes" id="UP001217485"/>
    </source>
</evidence>
<name>A0ABT5BY85_9BACT</name>
<organism evidence="4 5">
    <name type="scientific">Sorangium atrum</name>
    <dbReference type="NCBI Taxonomy" id="2995308"/>
    <lineage>
        <taxon>Bacteria</taxon>
        <taxon>Pseudomonadati</taxon>
        <taxon>Myxococcota</taxon>
        <taxon>Polyangia</taxon>
        <taxon>Polyangiales</taxon>
        <taxon>Polyangiaceae</taxon>
        <taxon>Sorangium</taxon>
    </lineage>
</organism>
<reference evidence="4 5" key="1">
    <citation type="submission" date="2023-01" db="EMBL/GenBank/DDBJ databases">
        <title>Minimal conservation of predation-associated metabolite biosynthetic gene clusters underscores biosynthetic potential of Myxococcota including descriptions for ten novel species: Archangium lansinium sp. nov., Myxococcus landrumus sp. nov., Nannocystis bai.</title>
        <authorList>
            <person name="Ahearne A."/>
            <person name="Stevens C."/>
            <person name="Dowd S."/>
        </authorList>
    </citation>
    <scope>NUCLEOTIDE SEQUENCE [LARGE SCALE GENOMIC DNA]</scope>
    <source>
        <strain evidence="4 5">WIWO2</strain>
    </source>
</reference>
<dbReference type="Pfam" id="PF09989">
    <property type="entry name" value="DUF2229"/>
    <property type="match status" value="1"/>
</dbReference>
<dbReference type="CDD" id="cd24034">
    <property type="entry name" value="ASKHA_NBD_O66634-like_rpt1"/>
    <property type="match status" value="1"/>
</dbReference>
<keyword evidence="5" id="KW-1185">Reference proteome</keyword>
<accession>A0ABT5BY85</accession>
<dbReference type="InterPro" id="IPR051805">
    <property type="entry name" value="Dehydratase_Activator_Redct"/>
</dbReference>
<dbReference type="Proteomes" id="UP001217485">
    <property type="component" value="Unassembled WGS sequence"/>
</dbReference>
<evidence type="ECO:0000256" key="1">
    <source>
        <dbReference type="SAM" id="Coils"/>
    </source>
</evidence>
<dbReference type="Gene3D" id="3.30.420.40">
    <property type="match status" value="4"/>
</dbReference>
<evidence type="ECO:0000259" key="3">
    <source>
        <dbReference type="Pfam" id="PF09989"/>
    </source>
</evidence>
<dbReference type="CDD" id="cd22249">
    <property type="entry name" value="UDM1_RNF168_RNF169-like"/>
    <property type="match status" value="1"/>
</dbReference>
<dbReference type="PANTHER" id="PTHR32329:SF4">
    <property type="entry name" value="ACTIVATOR OF 2-HYDROXYACYL-COA DEHYDRATASE"/>
    <property type="match status" value="1"/>
</dbReference>
<evidence type="ECO:0000313" key="4">
    <source>
        <dbReference type="EMBL" id="MDC0678383.1"/>
    </source>
</evidence>
<protein>
    <submittedName>
        <fullName evidence="4">BadF/BadG/BcrA/BcrD ATPase family protein</fullName>
    </submittedName>
</protein>
<dbReference type="InterPro" id="IPR043129">
    <property type="entry name" value="ATPase_NBD"/>
</dbReference>